<dbReference type="Gene3D" id="1.10.10.10">
    <property type="entry name" value="Winged helix-like DNA-binding domain superfamily/Winged helix DNA-binding domain"/>
    <property type="match status" value="1"/>
</dbReference>
<dbReference type="Gene3D" id="3.40.190.10">
    <property type="entry name" value="Periplasmic binding protein-like II"/>
    <property type="match status" value="2"/>
</dbReference>
<dbReference type="InterPro" id="IPR036388">
    <property type="entry name" value="WH-like_DNA-bd_sf"/>
</dbReference>
<dbReference type="InterPro" id="IPR036390">
    <property type="entry name" value="WH_DNA-bd_sf"/>
</dbReference>
<dbReference type="Pfam" id="PF00126">
    <property type="entry name" value="HTH_1"/>
    <property type="match status" value="1"/>
</dbReference>
<dbReference type="InterPro" id="IPR058163">
    <property type="entry name" value="LysR-type_TF_proteobact-type"/>
</dbReference>
<keyword evidence="7" id="KW-1185">Reference proteome</keyword>
<evidence type="ECO:0000256" key="2">
    <source>
        <dbReference type="ARBA" id="ARBA00023015"/>
    </source>
</evidence>
<dbReference type="NCBIfam" id="NF008352">
    <property type="entry name" value="PRK11139.1"/>
    <property type="match status" value="1"/>
</dbReference>
<evidence type="ECO:0000256" key="4">
    <source>
        <dbReference type="ARBA" id="ARBA00023163"/>
    </source>
</evidence>
<evidence type="ECO:0000256" key="1">
    <source>
        <dbReference type="ARBA" id="ARBA00009437"/>
    </source>
</evidence>
<proteinExistence type="inferred from homology"/>
<dbReference type="InterPro" id="IPR000847">
    <property type="entry name" value="LysR_HTH_N"/>
</dbReference>
<dbReference type="CDD" id="cd08432">
    <property type="entry name" value="PBP2_GcdR_TrpI_HvrB_AmpR_like"/>
    <property type="match status" value="1"/>
</dbReference>
<keyword evidence="3" id="KW-0238">DNA-binding</keyword>
<protein>
    <submittedName>
        <fullName evidence="6">Transcriptional regulator GcvA</fullName>
    </submittedName>
</protein>
<sequence>MTDSRRSPPLGSLRVFVAAAHSESVTKAAAQLHLTHGAVSHQLRQLQDYLGVALFERSGRGLKLTTQGAAYAERVSRALAEIGKATEQLIAARDYRRLRVTCMPSFAARWLLPRLGSFISCHRELDVEVQSSARLADIKGGETDVALRFGPGRYPGLSCRLLMKDWYYPVCSPEFIARHALVSPAQLQGLPLLRSNDELWQPWFGAAGVVVEEPQRGAVFDDSSLMLMAAASGQGVALARHTLAVDDLTSGRLCRPFTMAVESPFSYFFVCRLADEQHAAVVAFRDWLFQEAALYCPPDGELAVARSDPPTPQEGSGTAAQ</sequence>
<reference evidence="6" key="1">
    <citation type="submission" date="2019-03" db="EMBL/GenBank/DDBJ databases">
        <title>Metabolic reconstructions from genomes of highly enriched 'Candidatus Accumulibacter' and 'Candidatus Competibacter' bioreactor populations.</title>
        <authorList>
            <person name="Annavajhala M.K."/>
            <person name="Welles L."/>
            <person name="Abbas B."/>
            <person name="Sorokin D."/>
            <person name="Park H."/>
            <person name="Van Loosdrecht M."/>
            <person name="Chandran K."/>
        </authorList>
    </citation>
    <scope>NUCLEOTIDE SEQUENCE</scope>
    <source>
        <strain evidence="6">SBR_L</strain>
    </source>
</reference>
<dbReference type="RefSeq" id="WP_169069967.1">
    <property type="nucleotide sequence ID" value="NZ_JAZKUC010000001.1"/>
</dbReference>
<dbReference type="PRINTS" id="PR00039">
    <property type="entry name" value="HTHLYSR"/>
</dbReference>
<comment type="caution">
    <text evidence="6">The sequence shown here is derived from an EMBL/GenBank/DDBJ whole genome shotgun (WGS) entry which is preliminary data.</text>
</comment>
<gene>
    <name evidence="6" type="primary">gcvA</name>
    <name evidence="6" type="ORF">E4Q08_07860</name>
</gene>
<evidence type="ECO:0000259" key="5">
    <source>
        <dbReference type="PROSITE" id="PS50931"/>
    </source>
</evidence>
<dbReference type="Pfam" id="PF03466">
    <property type="entry name" value="LysR_substrate"/>
    <property type="match status" value="1"/>
</dbReference>
<name>A0ABX1T9K8_9PROT</name>
<dbReference type="SUPFAM" id="SSF53850">
    <property type="entry name" value="Periplasmic binding protein-like II"/>
    <property type="match status" value="1"/>
</dbReference>
<comment type="similarity">
    <text evidence="1">Belongs to the LysR transcriptional regulatory family.</text>
</comment>
<organism evidence="6 7">
    <name type="scientific">Candidatus Accumulibacter contiguus</name>
    <dbReference type="NCBI Taxonomy" id="2954381"/>
    <lineage>
        <taxon>Bacteria</taxon>
        <taxon>Pseudomonadati</taxon>
        <taxon>Pseudomonadota</taxon>
        <taxon>Betaproteobacteria</taxon>
        <taxon>Candidatus Accumulibacter</taxon>
    </lineage>
</organism>
<evidence type="ECO:0000313" key="7">
    <source>
        <dbReference type="Proteomes" id="UP000886469"/>
    </source>
</evidence>
<dbReference type="InterPro" id="IPR005119">
    <property type="entry name" value="LysR_subst-bd"/>
</dbReference>
<feature type="domain" description="HTH lysR-type" evidence="5">
    <location>
        <begin position="8"/>
        <end position="65"/>
    </location>
</feature>
<keyword evidence="4" id="KW-0804">Transcription</keyword>
<dbReference type="EMBL" id="SPMX01000017">
    <property type="protein sequence ID" value="NMQ05186.1"/>
    <property type="molecule type" value="Genomic_DNA"/>
</dbReference>
<accession>A0ABX1T9K8</accession>
<dbReference type="PANTHER" id="PTHR30537:SF79">
    <property type="entry name" value="TRANSCRIPTIONAL REGULATOR-RELATED"/>
    <property type="match status" value="1"/>
</dbReference>
<dbReference type="Proteomes" id="UP000886469">
    <property type="component" value="Unassembled WGS sequence"/>
</dbReference>
<dbReference type="PANTHER" id="PTHR30537">
    <property type="entry name" value="HTH-TYPE TRANSCRIPTIONAL REGULATOR"/>
    <property type="match status" value="1"/>
</dbReference>
<dbReference type="SUPFAM" id="SSF46785">
    <property type="entry name" value="Winged helix' DNA-binding domain"/>
    <property type="match status" value="1"/>
</dbReference>
<evidence type="ECO:0000256" key="3">
    <source>
        <dbReference type="ARBA" id="ARBA00023125"/>
    </source>
</evidence>
<keyword evidence="2" id="KW-0805">Transcription regulation</keyword>
<evidence type="ECO:0000313" key="6">
    <source>
        <dbReference type="EMBL" id="NMQ05186.1"/>
    </source>
</evidence>
<dbReference type="PROSITE" id="PS50931">
    <property type="entry name" value="HTH_LYSR"/>
    <property type="match status" value="1"/>
</dbReference>